<comment type="function">
    <text evidence="1">Catalyzes the intermembrane transfer of phosphatidylglycerol and phosphatidylinositol.</text>
</comment>
<keyword evidence="6 8" id="KW-0732">Signal</keyword>
<dbReference type="CDD" id="cd00917">
    <property type="entry name" value="PG-PI_TP"/>
    <property type="match status" value="1"/>
</dbReference>
<dbReference type="PANTHER" id="PTHR11306:SF0">
    <property type="entry name" value="PHOSPHATIDYLGLYCEROL_PHOSPHATIDYLINOSITOL TRANSFER PROTEIN"/>
    <property type="match status" value="1"/>
</dbReference>
<reference evidence="10 11" key="1">
    <citation type="submission" date="2019-06" db="EMBL/GenBank/DDBJ databases">
        <authorList>
            <person name="Broberg M."/>
        </authorList>
    </citation>
    <scope>NUCLEOTIDE SEQUENCE [LARGE SCALE GENOMIC DNA]</scope>
</reference>
<feature type="domain" description="MD-2-related lipid-recognition" evidence="9">
    <location>
        <begin position="43"/>
        <end position="167"/>
    </location>
</feature>
<sequence length="179" mass="19103">MKFSAAWYLPALLAPALAASIANGNAPLVTRNDDLAVPGESPLEFCDGDRSSHLVIINKVDLSPNPPAAGQDLIIKAEGIVKEKIEEGAYVSLAVNYGLIRLITTDADLCEQIGNVDLECPVEAGKLAITKTVELPAQIPPFQGTYTVVADVFTADHRRITCLKASVTFGRLGLFNNEL</sequence>
<dbReference type="Pfam" id="PF02221">
    <property type="entry name" value="E1_DerP2_DerF2"/>
    <property type="match status" value="1"/>
</dbReference>
<evidence type="ECO:0000313" key="10">
    <source>
        <dbReference type="EMBL" id="VUC21830.1"/>
    </source>
</evidence>
<gene>
    <name evidence="10" type="ORF">CLO192961_LOCUS64449</name>
</gene>
<dbReference type="InterPro" id="IPR033917">
    <property type="entry name" value="ML_PG-PI_TP"/>
</dbReference>
<dbReference type="SMART" id="SM00737">
    <property type="entry name" value="ML"/>
    <property type="match status" value="1"/>
</dbReference>
<feature type="signal peptide" evidence="8">
    <location>
        <begin position="1"/>
        <end position="18"/>
    </location>
</feature>
<dbReference type="EMBL" id="CABFNS010000460">
    <property type="protein sequence ID" value="VUC21830.1"/>
    <property type="molecule type" value="Genomic_DNA"/>
</dbReference>
<evidence type="ECO:0000259" key="9">
    <source>
        <dbReference type="SMART" id="SM00737"/>
    </source>
</evidence>
<evidence type="ECO:0000256" key="2">
    <source>
        <dbReference type="ARBA" id="ARBA00006370"/>
    </source>
</evidence>
<comment type="similarity">
    <text evidence="2">Belongs to the NPC2 family.</text>
</comment>
<dbReference type="Gene3D" id="2.60.40.770">
    <property type="match status" value="1"/>
</dbReference>
<organism evidence="10 11">
    <name type="scientific">Bionectria ochroleuca</name>
    <name type="common">Gliocladium roseum</name>
    <dbReference type="NCBI Taxonomy" id="29856"/>
    <lineage>
        <taxon>Eukaryota</taxon>
        <taxon>Fungi</taxon>
        <taxon>Dikarya</taxon>
        <taxon>Ascomycota</taxon>
        <taxon>Pezizomycotina</taxon>
        <taxon>Sordariomycetes</taxon>
        <taxon>Hypocreomycetidae</taxon>
        <taxon>Hypocreales</taxon>
        <taxon>Bionectriaceae</taxon>
        <taxon>Clonostachys</taxon>
    </lineage>
</organism>
<evidence type="ECO:0000256" key="3">
    <source>
        <dbReference type="ARBA" id="ARBA00011245"/>
    </source>
</evidence>
<protein>
    <recommendedName>
        <fullName evidence="4">Phosphatidylglycerol/phosphatidylinositol transfer protein</fullName>
    </recommendedName>
</protein>
<dbReference type="Proteomes" id="UP000766486">
    <property type="component" value="Unassembled WGS sequence"/>
</dbReference>
<dbReference type="SUPFAM" id="SSF81296">
    <property type="entry name" value="E set domains"/>
    <property type="match status" value="1"/>
</dbReference>
<dbReference type="InterPro" id="IPR003172">
    <property type="entry name" value="ML_dom"/>
</dbReference>
<evidence type="ECO:0000256" key="4">
    <source>
        <dbReference type="ARBA" id="ARBA00016056"/>
    </source>
</evidence>
<evidence type="ECO:0000256" key="7">
    <source>
        <dbReference type="ARBA" id="ARBA00023055"/>
    </source>
</evidence>
<accession>A0ABY6TV88</accession>
<comment type="caution">
    <text evidence="10">The sequence shown here is derived from an EMBL/GenBank/DDBJ whole genome shotgun (WGS) entry which is preliminary data.</text>
</comment>
<dbReference type="PANTHER" id="PTHR11306">
    <property type="entry name" value="NIEMANN PICK TYPE C2 PROTEIN NPC2-RELATED"/>
    <property type="match status" value="1"/>
</dbReference>
<keyword evidence="7" id="KW-0445">Lipid transport</keyword>
<dbReference type="InterPro" id="IPR014756">
    <property type="entry name" value="Ig_E-set"/>
</dbReference>
<evidence type="ECO:0000256" key="6">
    <source>
        <dbReference type="ARBA" id="ARBA00022729"/>
    </source>
</evidence>
<comment type="subunit">
    <text evidence="3">Monomer.</text>
</comment>
<keyword evidence="11" id="KW-1185">Reference proteome</keyword>
<evidence type="ECO:0000256" key="8">
    <source>
        <dbReference type="SAM" id="SignalP"/>
    </source>
</evidence>
<evidence type="ECO:0000256" key="5">
    <source>
        <dbReference type="ARBA" id="ARBA00022448"/>
    </source>
</evidence>
<dbReference type="InterPro" id="IPR039670">
    <property type="entry name" value="NPC2-like"/>
</dbReference>
<name>A0ABY6TV88_BIOOC</name>
<evidence type="ECO:0000313" key="11">
    <source>
        <dbReference type="Proteomes" id="UP000766486"/>
    </source>
</evidence>
<evidence type="ECO:0000256" key="1">
    <source>
        <dbReference type="ARBA" id="ARBA00002053"/>
    </source>
</evidence>
<feature type="chain" id="PRO_5046526219" description="Phosphatidylglycerol/phosphatidylinositol transfer protein" evidence="8">
    <location>
        <begin position="19"/>
        <end position="179"/>
    </location>
</feature>
<keyword evidence="5" id="KW-0813">Transport</keyword>
<proteinExistence type="inferred from homology"/>